<feature type="transmembrane region" description="Helical" evidence="1">
    <location>
        <begin position="60"/>
        <end position="81"/>
    </location>
</feature>
<sequence length="270" mass="29198">MAEEKTIECGLPEVEDDPETFNASKQHFWTGEIDVKRGHLLLLPCCFTTGLLDCSTFRNWVVFVSMQTGNTIILCLSSAGLPEGQPWAWAATLISLVAFFAGAFTCTRISNLLGAQRRIVLMVNFLVQAALIVLAASLATGAVTISDNDGSSEWVLHNPRMLISIGPLAFQSGMTIATSRLLGFGTEIPVTVYTSTYAALAADPKLFHLRGNKPRDRRIAAIICVFAGAFVATWAEKRSAGIIVTFWMSAGIKLILVAAIASVFPRKLSE</sequence>
<proteinExistence type="predicted"/>
<feature type="transmembrane region" description="Helical" evidence="1">
    <location>
        <begin position="119"/>
        <end position="141"/>
    </location>
</feature>
<reference evidence="2" key="1">
    <citation type="journal article" date="2020" name="Stud. Mycol.">
        <title>101 Dothideomycetes genomes: a test case for predicting lifestyles and emergence of pathogens.</title>
        <authorList>
            <person name="Haridas S."/>
            <person name="Albert R."/>
            <person name="Binder M."/>
            <person name="Bloem J."/>
            <person name="Labutti K."/>
            <person name="Salamov A."/>
            <person name="Andreopoulos B."/>
            <person name="Baker S."/>
            <person name="Barry K."/>
            <person name="Bills G."/>
            <person name="Bluhm B."/>
            <person name="Cannon C."/>
            <person name="Castanera R."/>
            <person name="Culley D."/>
            <person name="Daum C."/>
            <person name="Ezra D."/>
            <person name="Gonzalez J."/>
            <person name="Henrissat B."/>
            <person name="Kuo A."/>
            <person name="Liang C."/>
            <person name="Lipzen A."/>
            <person name="Lutzoni F."/>
            <person name="Magnuson J."/>
            <person name="Mondo S."/>
            <person name="Nolan M."/>
            <person name="Ohm R."/>
            <person name="Pangilinan J."/>
            <person name="Park H.-J."/>
            <person name="Ramirez L."/>
            <person name="Alfaro M."/>
            <person name="Sun H."/>
            <person name="Tritt A."/>
            <person name="Yoshinaga Y."/>
            <person name="Zwiers L.-H."/>
            <person name="Turgeon B."/>
            <person name="Goodwin S."/>
            <person name="Spatafora J."/>
            <person name="Crous P."/>
            <person name="Grigoriev I."/>
        </authorList>
    </citation>
    <scope>NUCLEOTIDE SEQUENCE</scope>
    <source>
        <strain evidence="2">Tuck. ex Michener</strain>
    </source>
</reference>
<organism evidence="2 3">
    <name type="scientific">Viridothelium virens</name>
    <name type="common">Speckled blister lichen</name>
    <name type="synonym">Trypethelium virens</name>
    <dbReference type="NCBI Taxonomy" id="1048519"/>
    <lineage>
        <taxon>Eukaryota</taxon>
        <taxon>Fungi</taxon>
        <taxon>Dikarya</taxon>
        <taxon>Ascomycota</taxon>
        <taxon>Pezizomycotina</taxon>
        <taxon>Dothideomycetes</taxon>
        <taxon>Dothideomycetes incertae sedis</taxon>
        <taxon>Trypetheliales</taxon>
        <taxon>Trypetheliaceae</taxon>
        <taxon>Viridothelium</taxon>
    </lineage>
</organism>
<feature type="transmembrane region" description="Helical" evidence="1">
    <location>
        <begin position="241"/>
        <end position="264"/>
    </location>
</feature>
<feature type="transmembrane region" description="Helical" evidence="1">
    <location>
        <begin position="161"/>
        <end position="182"/>
    </location>
</feature>
<dbReference type="AlphaFoldDB" id="A0A6A6H0Y3"/>
<evidence type="ECO:0008006" key="4">
    <source>
        <dbReference type="Google" id="ProtNLM"/>
    </source>
</evidence>
<dbReference type="Pfam" id="PF06912">
    <property type="entry name" value="DUF1275"/>
    <property type="match status" value="1"/>
</dbReference>
<evidence type="ECO:0000313" key="2">
    <source>
        <dbReference type="EMBL" id="KAF2231539.1"/>
    </source>
</evidence>
<dbReference type="InterPro" id="IPR010699">
    <property type="entry name" value="DUF1275"/>
</dbReference>
<feature type="transmembrane region" description="Helical" evidence="1">
    <location>
        <begin position="219"/>
        <end position="235"/>
    </location>
</feature>
<gene>
    <name evidence="2" type="ORF">EV356DRAFT_569428</name>
</gene>
<protein>
    <recommendedName>
        <fullName evidence="4">DUF1275 domain protein</fullName>
    </recommendedName>
</protein>
<dbReference type="PANTHER" id="PTHR37488">
    <property type="entry name" value="DUF1275 DOMAIN-CONTAINING PROTEIN"/>
    <property type="match status" value="1"/>
</dbReference>
<dbReference type="EMBL" id="ML991825">
    <property type="protein sequence ID" value="KAF2231539.1"/>
    <property type="molecule type" value="Genomic_DNA"/>
</dbReference>
<keyword evidence="1" id="KW-0472">Membrane</keyword>
<keyword evidence="1" id="KW-0812">Transmembrane</keyword>
<name>A0A6A6H0Y3_VIRVR</name>
<keyword evidence="1" id="KW-1133">Transmembrane helix</keyword>
<dbReference type="OrthoDB" id="5288586at2759"/>
<dbReference type="PANTHER" id="PTHR37488:SF2">
    <property type="entry name" value="DUF1275 DOMAIN-CONTAINING PROTEIN"/>
    <property type="match status" value="1"/>
</dbReference>
<evidence type="ECO:0000313" key="3">
    <source>
        <dbReference type="Proteomes" id="UP000800092"/>
    </source>
</evidence>
<dbReference type="Proteomes" id="UP000800092">
    <property type="component" value="Unassembled WGS sequence"/>
</dbReference>
<feature type="transmembrane region" description="Helical" evidence="1">
    <location>
        <begin position="87"/>
        <end position="107"/>
    </location>
</feature>
<accession>A0A6A6H0Y3</accession>
<evidence type="ECO:0000256" key="1">
    <source>
        <dbReference type="SAM" id="Phobius"/>
    </source>
</evidence>
<keyword evidence="3" id="KW-1185">Reference proteome</keyword>